<comment type="caution">
    <text evidence="1">The sequence shown here is derived from an EMBL/GenBank/DDBJ whole genome shotgun (WGS) entry which is preliminary data.</text>
</comment>
<proteinExistence type="predicted"/>
<accession>A0ACC1XMT8</accession>
<gene>
    <name evidence="1" type="ORF">OWV82_014780</name>
</gene>
<organism evidence="1 2">
    <name type="scientific">Melia azedarach</name>
    <name type="common">Chinaberry tree</name>
    <dbReference type="NCBI Taxonomy" id="155640"/>
    <lineage>
        <taxon>Eukaryota</taxon>
        <taxon>Viridiplantae</taxon>
        <taxon>Streptophyta</taxon>
        <taxon>Embryophyta</taxon>
        <taxon>Tracheophyta</taxon>
        <taxon>Spermatophyta</taxon>
        <taxon>Magnoliopsida</taxon>
        <taxon>eudicotyledons</taxon>
        <taxon>Gunneridae</taxon>
        <taxon>Pentapetalae</taxon>
        <taxon>rosids</taxon>
        <taxon>malvids</taxon>
        <taxon>Sapindales</taxon>
        <taxon>Meliaceae</taxon>
        <taxon>Melia</taxon>
    </lineage>
</organism>
<protein>
    <submittedName>
        <fullName evidence="1">Protein ROOT INITIATION DEFECTIVE 3-like</fullName>
    </submittedName>
</protein>
<evidence type="ECO:0000313" key="2">
    <source>
        <dbReference type="Proteomes" id="UP001164539"/>
    </source>
</evidence>
<keyword evidence="2" id="KW-1185">Reference proteome</keyword>
<sequence>MMDRGREALAVCSDKSMKIGITIWDIDTGDQILRIPSCAASSQGLLCVRNQYLAASQVNRHGSLGGGIIFMWPLNKPQPPRRNYTIEAIGPISCSKDGIYLAGGTPTGNAYLWEVTSGRLLRMWHAHCKSIKCMVFSDDSSLLISGSDDGMICVWSMIRLTKKTSEMMHHSNQLDQSFLKIEDLGSSPALLHYSVEHKSSITGLLTLSGGTGSLFVSSSLDATCKVWETISGRLIQTQVCPLALTAIALHPGQQLLFAGSVDGRIFVYTLKFLRVEDPFIDTEDQPGVLKGHNGSITALVFSESHLISASEDKSVCLWDITRRVIIRRFNNQNGPVTNVVVIPQSSLFSEVSNHQRKSRKNRVSSLEKFPQPYNKSKGMITLLHSCFSNKDDPYLINLQRNKSFYWHMSEFQLEGTPAAMQLRAEISMSYQIWAARMTKHVMEMNKLLQSRLLDLMQYRLLRHRELNSASTKSRKKCKIESPSMHKEELNNVLRSISCNFE</sequence>
<name>A0ACC1XMT8_MELAZ</name>
<evidence type="ECO:0000313" key="1">
    <source>
        <dbReference type="EMBL" id="KAJ4712550.1"/>
    </source>
</evidence>
<dbReference type="EMBL" id="CM051401">
    <property type="protein sequence ID" value="KAJ4712550.1"/>
    <property type="molecule type" value="Genomic_DNA"/>
</dbReference>
<dbReference type="Proteomes" id="UP001164539">
    <property type="component" value="Chromosome 8"/>
</dbReference>
<reference evidence="1 2" key="1">
    <citation type="journal article" date="2023" name="Science">
        <title>Complex scaffold remodeling in plant triterpene biosynthesis.</title>
        <authorList>
            <person name="De La Pena R."/>
            <person name="Hodgson H."/>
            <person name="Liu J.C."/>
            <person name="Stephenson M.J."/>
            <person name="Martin A.C."/>
            <person name="Owen C."/>
            <person name="Harkess A."/>
            <person name="Leebens-Mack J."/>
            <person name="Jimenez L.E."/>
            <person name="Osbourn A."/>
            <person name="Sattely E.S."/>
        </authorList>
    </citation>
    <scope>NUCLEOTIDE SEQUENCE [LARGE SCALE GENOMIC DNA]</scope>
    <source>
        <strain evidence="2">cv. JPN11</strain>
        <tissue evidence="1">Leaf</tissue>
    </source>
</reference>